<keyword evidence="9" id="KW-0472">Membrane</keyword>
<reference evidence="13 14" key="1">
    <citation type="submission" date="2017-06" db="EMBL/GenBank/DDBJ databases">
        <title>Draft genome sequence of anaerobic fermentative bacterium Anaeromicrobium sediminis DY2726D isolated from West Pacific Ocean sediments.</title>
        <authorList>
            <person name="Zeng X."/>
        </authorList>
    </citation>
    <scope>NUCLEOTIDE SEQUENCE [LARGE SCALE GENOMIC DNA]</scope>
    <source>
        <strain evidence="13 14">DY2726D</strain>
    </source>
</reference>
<dbReference type="PROSITE" id="PS50112">
    <property type="entry name" value="PAS"/>
    <property type="match status" value="2"/>
</dbReference>
<dbReference type="NCBIfam" id="TIGR00229">
    <property type="entry name" value="sensory_box"/>
    <property type="match status" value="2"/>
</dbReference>
<evidence type="ECO:0000259" key="12">
    <source>
        <dbReference type="PROSITE" id="PS50113"/>
    </source>
</evidence>
<evidence type="ECO:0000256" key="5">
    <source>
        <dbReference type="ARBA" id="ARBA00022741"/>
    </source>
</evidence>
<dbReference type="SUPFAM" id="SSF47384">
    <property type="entry name" value="Homodimeric domain of signal transducing histidine kinase"/>
    <property type="match status" value="1"/>
</dbReference>
<dbReference type="Pfam" id="PF02518">
    <property type="entry name" value="HATPase_c"/>
    <property type="match status" value="1"/>
</dbReference>
<dbReference type="InterPro" id="IPR036890">
    <property type="entry name" value="HATPase_C_sf"/>
</dbReference>
<dbReference type="InterPro" id="IPR005467">
    <property type="entry name" value="His_kinase_dom"/>
</dbReference>
<dbReference type="InterPro" id="IPR035965">
    <property type="entry name" value="PAS-like_dom_sf"/>
</dbReference>
<dbReference type="PANTHER" id="PTHR43711">
    <property type="entry name" value="TWO-COMPONENT HISTIDINE KINASE"/>
    <property type="match status" value="1"/>
</dbReference>
<evidence type="ECO:0000256" key="8">
    <source>
        <dbReference type="ARBA" id="ARBA00023012"/>
    </source>
</evidence>
<evidence type="ECO:0000256" key="7">
    <source>
        <dbReference type="ARBA" id="ARBA00022840"/>
    </source>
</evidence>
<dbReference type="InterPro" id="IPR036097">
    <property type="entry name" value="HisK_dim/P_sf"/>
</dbReference>
<evidence type="ECO:0000256" key="4">
    <source>
        <dbReference type="ARBA" id="ARBA00022679"/>
    </source>
</evidence>
<dbReference type="Proteomes" id="UP000216024">
    <property type="component" value="Unassembled WGS sequence"/>
</dbReference>
<dbReference type="Gene3D" id="3.30.450.20">
    <property type="entry name" value="PAS domain"/>
    <property type="match status" value="2"/>
</dbReference>
<evidence type="ECO:0000313" key="14">
    <source>
        <dbReference type="Proteomes" id="UP000216024"/>
    </source>
</evidence>
<name>A0A267MIN8_9FIRM</name>
<evidence type="ECO:0000256" key="3">
    <source>
        <dbReference type="ARBA" id="ARBA00022553"/>
    </source>
</evidence>
<dbReference type="GO" id="GO:0000155">
    <property type="term" value="F:phosphorelay sensor kinase activity"/>
    <property type="evidence" value="ECO:0007669"/>
    <property type="project" value="InterPro"/>
</dbReference>
<evidence type="ECO:0000256" key="9">
    <source>
        <dbReference type="SAM" id="Phobius"/>
    </source>
</evidence>
<dbReference type="EMBL" id="NIBG01000012">
    <property type="protein sequence ID" value="PAB58735.1"/>
    <property type="molecule type" value="Genomic_DNA"/>
</dbReference>
<organism evidence="13 14">
    <name type="scientific">Anaeromicrobium sediminis</name>
    <dbReference type="NCBI Taxonomy" id="1478221"/>
    <lineage>
        <taxon>Bacteria</taxon>
        <taxon>Bacillati</taxon>
        <taxon>Bacillota</taxon>
        <taxon>Clostridia</taxon>
        <taxon>Peptostreptococcales</taxon>
        <taxon>Thermotaleaceae</taxon>
        <taxon>Anaeromicrobium</taxon>
    </lineage>
</organism>
<keyword evidence="9" id="KW-0812">Transmembrane</keyword>
<dbReference type="FunFam" id="3.30.565.10:FF:000037">
    <property type="entry name" value="Hybrid sensor histidine kinase/response regulator"/>
    <property type="match status" value="1"/>
</dbReference>
<evidence type="ECO:0000259" key="11">
    <source>
        <dbReference type="PROSITE" id="PS50112"/>
    </source>
</evidence>
<dbReference type="SMART" id="SM00388">
    <property type="entry name" value="HisKA"/>
    <property type="match status" value="1"/>
</dbReference>
<gene>
    <name evidence="13" type="ORF">CCE28_13780</name>
</gene>
<dbReference type="Pfam" id="PF08448">
    <property type="entry name" value="PAS_4"/>
    <property type="match status" value="1"/>
</dbReference>
<dbReference type="PROSITE" id="PS50109">
    <property type="entry name" value="HIS_KIN"/>
    <property type="match status" value="1"/>
</dbReference>
<evidence type="ECO:0000256" key="2">
    <source>
        <dbReference type="ARBA" id="ARBA00012438"/>
    </source>
</evidence>
<feature type="domain" description="Histidine kinase" evidence="10">
    <location>
        <begin position="647"/>
        <end position="868"/>
    </location>
</feature>
<keyword evidence="14" id="KW-1185">Reference proteome</keyword>
<keyword evidence="4" id="KW-0808">Transferase</keyword>
<keyword evidence="8" id="KW-0902">Two-component regulatory system</keyword>
<evidence type="ECO:0000256" key="6">
    <source>
        <dbReference type="ARBA" id="ARBA00022777"/>
    </source>
</evidence>
<keyword evidence="6" id="KW-0418">Kinase</keyword>
<keyword evidence="5" id="KW-0547">Nucleotide-binding</keyword>
<dbReference type="InterPro" id="IPR004358">
    <property type="entry name" value="Sig_transdc_His_kin-like_C"/>
</dbReference>
<dbReference type="GO" id="GO:0005524">
    <property type="term" value="F:ATP binding"/>
    <property type="evidence" value="ECO:0007669"/>
    <property type="project" value="UniProtKB-KW"/>
</dbReference>
<comment type="caution">
    <text evidence="13">The sequence shown here is derived from an EMBL/GenBank/DDBJ whole genome shotgun (WGS) entry which is preliminary data.</text>
</comment>
<dbReference type="EC" id="2.7.13.3" evidence="2"/>
<dbReference type="Pfam" id="PF00512">
    <property type="entry name" value="HisKA"/>
    <property type="match status" value="1"/>
</dbReference>
<keyword evidence="3" id="KW-0597">Phosphoprotein</keyword>
<evidence type="ECO:0000256" key="1">
    <source>
        <dbReference type="ARBA" id="ARBA00000085"/>
    </source>
</evidence>
<dbReference type="InterPro" id="IPR050736">
    <property type="entry name" value="Sensor_HK_Regulatory"/>
</dbReference>
<feature type="domain" description="PAS" evidence="11">
    <location>
        <begin position="506"/>
        <end position="576"/>
    </location>
</feature>
<dbReference type="InterPro" id="IPR001610">
    <property type="entry name" value="PAC"/>
</dbReference>
<dbReference type="PROSITE" id="PS50113">
    <property type="entry name" value="PAC"/>
    <property type="match status" value="1"/>
</dbReference>
<dbReference type="PRINTS" id="PR00344">
    <property type="entry name" value="BCTRLSENSOR"/>
</dbReference>
<feature type="domain" description="PAC" evidence="12">
    <location>
        <begin position="453"/>
        <end position="505"/>
    </location>
</feature>
<dbReference type="RefSeq" id="WP_095134315.1">
    <property type="nucleotide sequence ID" value="NZ_NIBG01000012.1"/>
</dbReference>
<dbReference type="PANTHER" id="PTHR43711:SF26">
    <property type="entry name" value="SENSOR HISTIDINE KINASE RCSC"/>
    <property type="match status" value="1"/>
</dbReference>
<dbReference type="CDD" id="cd00130">
    <property type="entry name" value="PAS"/>
    <property type="match status" value="1"/>
</dbReference>
<feature type="domain" description="PAS" evidence="11">
    <location>
        <begin position="380"/>
        <end position="450"/>
    </location>
</feature>
<dbReference type="InterPro" id="IPR000014">
    <property type="entry name" value="PAS"/>
</dbReference>
<evidence type="ECO:0000259" key="10">
    <source>
        <dbReference type="PROSITE" id="PS50109"/>
    </source>
</evidence>
<feature type="transmembrane region" description="Helical" evidence="9">
    <location>
        <begin position="343"/>
        <end position="364"/>
    </location>
</feature>
<dbReference type="Pfam" id="PF04392">
    <property type="entry name" value="ABC_sub_bind"/>
    <property type="match status" value="1"/>
</dbReference>
<dbReference type="OrthoDB" id="9813394at2"/>
<evidence type="ECO:0000313" key="13">
    <source>
        <dbReference type="EMBL" id="PAB58735.1"/>
    </source>
</evidence>
<dbReference type="SUPFAM" id="SSF55874">
    <property type="entry name" value="ATPase domain of HSP90 chaperone/DNA topoisomerase II/histidine kinase"/>
    <property type="match status" value="1"/>
</dbReference>
<dbReference type="InterPro" id="IPR013656">
    <property type="entry name" value="PAS_4"/>
</dbReference>
<dbReference type="Gene3D" id="3.30.565.10">
    <property type="entry name" value="Histidine kinase-like ATPase, C-terminal domain"/>
    <property type="match status" value="1"/>
</dbReference>
<dbReference type="CDD" id="cd00082">
    <property type="entry name" value="HisKA"/>
    <property type="match status" value="1"/>
</dbReference>
<dbReference type="SMART" id="SM00091">
    <property type="entry name" value="PAS"/>
    <property type="match status" value="2"/>
</dbReference>
<dbReference type="InterPro" id="IPR003661">
    <property type="entry name" value="HisK_dim/P_dom"/>
</dbReference>
<dbReference type="SMART" id="SM00387">
    <property type="entry name" value="HATPase_c"/>
    <property type="match status" value="1"/>
</dbReference>
<keyword evidence="9" id="KW-1133">Transmembrane helix</keyword>
<keyword evidence="7" id="KW-0067">ATP-binding</keyword>
<dbReference type="SUPFAM" id="SSF55785">
    <property type="entry name" value="PYP-like sensor domain (PAS domain)"/>
    <property type="match status" value="2"/>
</dbReference>
<protein>
    <recommendedName>
        <fullName evidence="2">histidine kinase</fullName>
        <ecNumber evidence="2">2.7.13.3</ecNumber>
    </recommendedName>
</protein>
<proteinExistence type="predicted"/>
<dbReference type="InterPro" id="IPR000700">
    <property type="entry name" value="PAS-assoc_C"/>
</dbReference>
<accession>A0A267MIN8</accession>
<dbReference type="AlphaFoldDB" id="A0A267MIN8"/>
<dbReference type="Gene3D" id="1.10.287.130">
    <property type="match status" value="1"/>
</dbReference>
<dbReference type="Pfam" id="PF13426">
    <property type="entry name" value="PAS_9"/>
    <property type="match status" value="1"/>
</dbReference>
<dbReference type="InterPro" id="IPR003594">
    <property type="entry name" value="HATPase_dom"/>
</dbReference>
<dbReference type="Gene3D" id="3.40.50.2300">
    <property type="match status" value="2"/>
</dbReference>
<dbReference type="SMART" id="SM00086">
    <property type="entry name" value="PAC"/>
    <property type="match status" value="2"/>
</dbReference>
<comment type="catalytic activity">
    <reaction evidence="1">
        <text>ATP + protein L-histidine = ADP + protein N-phospho-L-histidine.</text>
        <dbReference type="EC" id="2.7.13.3"/>
    </reaction>
</comment>
<dbReference type="InterPro" id="IPR007487">
    <property type="entry name" value="ABC_transpt-TYRBP-like"/>
</dbReference>
<sequence length="900" mass="104009">MTKRRGRTIMLCICIFFAYMTLFNTAYGQEKKHVLLINAYNSDDLWRKEIVHGLRETLDNSLITREYLGIDDFHNKLYVEKLYELYKEKYKKGGIDVVVTGDMDSFYFIKEYGRAIFKDIPIVVNTHISNRDQVENMIEKDEKFYGVYTSVDMESNIQLATNMMPENMNLVFVLGKNSNGDYYKNQLGRLKEEYYERGKRFIIVEEESLEDTLEKMKKIKKPIYFMLTRELNMNGNRIKSANIIDEMNKKLNKPVFTASKEAVKRGLIGGHVISAKDKGIFVGNFLEDILDNNSNVQRSITYDKKSYVFNYGLLKKYDISFNKVPSGSSYVNMIPTYYKVSKGVFGICITCIIIILVIIIYCLLISVKKGHRVKEELKDKIKFMEVLIETIPSPVYYKNLKGTYLGCNKAFADFANLKKEEIIGKNIEDILDNDYIRSCKETDIQLIKMGRIISYEGKMKKKDGTMGDAIFYKGTFTDNNNQVAGILGVILDITNRKQMEMILKESEERYRTLVESIPYALLVMNKGIVEFANDAAIKKINAKNKHDLIGRHYYEFMGKEDVHIAGDRLSYIMETNKRPPMREIRFKKIGGGHVEGEVTALPYFENGMTKVLIIANDISERKKNEKLTKQIREAEEQDRIRTEFFANLSHELRTPLNVILGSIQLIESDLKGDSSGSYKNTKRVKVLKQNCHRLLRLVNNLIDITKMDAGYFDLAFNNYNIINIIEDITLSVVEYVEQKGLNIVFDTDVEEKMVSCDPDALERIMLNLISNSIKFSHSGSTININMEYDDDYIKIIVEDDGIGIEDAKLKEIFKRFRQVDKSFRRRHEGSGIGLSLVKYLVEMHNGTIDVESEYEKGTKFIIKLPVAENQMAYEIENHISEGMIENRVERVSVEFSDIYS</sequence>